<keyword evidence="1" id="KW-0732">Signal</keyword>
<feature type="signal peptide" evidence="1">
    <location>
        <begin position="1"/>
        <end position="27"/>
    </location>
</feature>
<proteinExistence type="predicted"/>
<dbReference type="EMBL" id="QOUX01000001">
    <property type="protein sequence ID" value="RXJ04389.1"/>
    <property type="molecule type" value="Genomic_DNA"/>
</dbReference>
<dbReference type="AlphaFoldDB" id="A0A4Q0VXV5"/>
<dbReference type="PROSITE" id="PS51257">
    <property type="entry name" value="PROKAR_LIPOPROTEIN"/>
    <property type="match status" value="1"/>
</dbReference>
<dbReference type="RefSeq" id="WP_129076734.1">
    <property type="nucleotide sequence ID" value="NZ_QOUX01000001.1"/>
</dbReference>
<sequence>MRLRHFFILPMILLLSIMIGCSSNSNTSVTAINLMASDNVVIMPHKMPKDFHFSLKYGVGALNEINTFENTYTKDLVLDGTITTGLTLTKKERKAIYYKMKEIELLETVQNARYEGEDGSSIWMEPASEYYLTIQMNGEIYKVHWAGHIYDKEIRDMLAIFVLRFLHGEIIENKQEFKKLPKANGWYL</sequence>
<keyword evidence="3" id="KW-1185">Reference proteome</keyword>
<feature type="chain" id="PRO_5038469611" description="Lipoprotein" evidence="1">
    <location>
        <begin position="28"/>
        <end position="188"/>
    </location>
</feature>
<evidence type="ECO:0000256" key="1">
    <source>
        <dbReference type="SAM" id="SignalP"/>
    </source>
</evidence>
<evidence type="ECO:0008006" key="4">
    <source>
        <dbReference type="Google" id="ProtNLM"/>
    </source>
</evidence>
<reference evidence="2 3" key="1">
    <citation type="journal article" date="2019" name="Int. J. Syst. Evol. Microbiol.">
        <title>Anaerobacillus alkaliphilus sp. nov., a novel alkaliphilic and moderately halophilic bacterium.</title>
        <authorList>
            <person name="Borsodi A.K."/>
            <person name="Aszalos J.M."/>
            <person name="Bihari P."/>
            <person name="Nagy I."/>
            <person name="Schumann P."/>
            <person name="Sproer C."/>
            <person name="Kovacs A.L."/>
            <person name="Boka K."/>
            <person name="Dobosy P."/>
            <person name="Ovari M."/>
            <person name="Szili-Kovacs T."/>
            <person name="Toth E."/>
        </authorList>
    </citation>
    <scope>NUCLEOTIDE SEQUENCE [LARGE SCALE GENOMIC DNA]</scope>
    <source>
        <strain evidence="2 3">B16-10</strain>
    </source>
</reference>
<dbReference type="Proteomes" id="UP000290649">
    <property type="component" value="Unassembled WGS sequence"/>
</dbReference>
<comment type="caution">
    <text evidence="2">The sequence shown here is derived from an EMBL/GenBank/DDBJ whole genome shotgun (WGS) entry which is preliminary data.</text>
</comment>
<name>A0A4Q0VXV5_9BACI</name>
<organism evidence="2 3">
    <name type="scientific">Anaerobacillus alkaliphilus</name>
    <dbReference type="NCBI Taxonomy" id="1548597"/>
    <lineage>
        <taxon>Bacteria</taxon>
        <taxon>Bacillati</taxon>
        <taxon>Bacillota</taxon>
        <taxon>Bacilli</taxon>
        <taxon>Bacillales</taxon>
        <taxon>Bacillaceae</taxon>
        <taxon>Anaerobacillus</taxon>
    </lineage>
</organism>
<protein>
    <recommendedName>
        <fullName evidence="4">Lipoprotein</fullName>
    </recommendedName>
</protein>
<accession>A0A4Q0VXV5</accession>
<dbReference type="OrthoDB" id="1954789at2"/>
<gene>
    <name evidence="2" type="ORF">DS745_03115</name>
</gene>
<evidence type="ECO:0000313" key="3">
    <source>
        <dbReference type="Proteomes" id="UP000290649"/>
    </source>
</evidence>
<evidence type="ECO:0000313" key="2">
    <source>
        <dbReference type="EMBL" id="RXJ04389.1"/>
    </source>
</evidence>